<keyword evidence="2" id="KW-0732">Signal</keyword>
<reference evidence="4 5" key="3">
    <citation type="submission" date="2017-10" db="EMBL/GenBank/DDBJ databases">
        <title>Consistent, comparative and evidence-based genome annotation and re-annotation for the closely-related species, Cryptosporidium parvum, C. hominis and C. tyzzeri.</title>
        <authorList>
            <person name="Baptista R.P."/>
            <person name="Li Y."/>
            <person name="Sateriale A."/>
            <person name="Striepen B."/>
            <person name="Kissinger J.C."/>
        </authorList>
    </citation>
    <scope>NUCLEOTIDE SEQUENCE [LARGE SCALE GENOMIC DNA]</scope>
    <source>
        <strain evidence="4">30976</strain>
    </source>
</reference>
<feature type="chain" id="PRO_5006627681" evidence="2">
    <location>
        <begin position="22"/>
        <end position="447"/>
    </location>
</feature>
<proteinExistence type="predicted"/>
<name>A0A0S4TDL0_CRYHO</name>
<organism evidence="3">
    <name type="scientific">Cryptosporidium hominis</name>
    <dbReference type="NCBI Taxonomy" id="237895"/>
    <lineage>
        <taxon>Eukaryota</taxon>
        <taxon>Sar</taxon>
        <taxon>Alveolata</taxon>
        <taxon>Apicomplexa</taxon>
        <taxon>Conoidasida</taxon>
        <taxon>Coccidia</taxon>
        <taxon>Eucoccidiorida</taxon>
        <taxon>Eimeriorina</taxon>
        <taxon>Cryptosporidiidae</taxon>
        <taxon>Cryptosporidium</taxon>
    </lineage>
</organism>
<dbReference type="AlphaFoldDB" id="A0A0S4TDL0"/>
<dbReference type="Proteomes" id="UP001429100">
    <property type="component" value="Unassembled WGS sequence"/>
</dbReference>
<dbReference type="VEuPathDB" id="CryptoDB:GY17_00003855"/>
<dbReference type="VEuPathDB" id="CryptoDB:Chro.30075"/>
<evidence type="ECO:0000256" key="2">
    <source>
        <dbReference type="SAM" id="SignalP"/>
    </source>
</evidence>
<dbReference type="EMBL" id="LN877949">
    <property type="protein sequence ID" value="CUV04887.1"/>
    <property type="molecule type" value="Genomic_DNA"/>
</dbReference>
<gene>
    <name evidence="3" type="ORF">CHUDEA3_570</name>
    <name evidence="4" type="ORF">GY17_00003855</name>
</gene>
<feature type="region of interest" description="Disordered" evidence="1">
    <location>
        <begin position="423"/>
        <end position="447"/>
    </location>
</feature>
<sequence length="447" mass="51553">MFELKSLFLFLALALLRNAAGDEFSDYSIFQIPESSTELSGGSLGMLNFDQKQSLEDTTFDTQSQVLPDHFQDPNEPSTIGNMISENNYSVERKEIIGSSDNKYKESPYSETSMSSRRGKRSQNIFSINKILSKYSKEELALLNEYLISFSMLLKRRFRKFIFKKYSPSRIRSQFAKMYVDKFGGSKSKALLKLREFEKILSLKHSAARRLFHSQFNLLISTLNSAEVLIYLAEKWRYQPTYISEPLLVVTKSSYNKLMNLCKKKSRKIKIVLVSASSELIPKKFRKSDLNDSFQELSKFSKTIHSFQESLSSGGADSKLALGTTQCNWDSSRKKKAKFTKSSLKCFFKPKKHSFFHIHYYDITNTAKFKYLMQVLLRYKPDPYSQNAYPLIIIPVLIGIPQIDKNGSILGLNSITEVTKKKRKYGKSFNHKNKKKSNKKKRTKLGK</sequence>
<dbReference type="EMBL" id="JTAI01000025">
    <property type="protein sequence ID" value="PPS92994.1"/>
    <property type="molecule type" value="Genomic_DNA"/>
</dbReference>
<evidence type="ECO:0000313" key="3">
    <source>
        <dbReference type="EMBL" id="CUV04887.1"/>
    </source>
</evidence>
<dbReference type="VEuPathDB" id="CryptoDB:CHUDEA3_570"/>
<reference evidence="4 5" key="1">
    <citation type="submission" date="2014-11" db="EMBL/GenBank/DDBJ databases">
        <title>Comparative genomic analysis of Cryptosporidium hominis reveals occurrence of genetic recombination in virulent subtypes.</title>
        <authorList>
            <person name="Guo Y."/>
            <person name="Tang K."/>
            <person name="Frace M."/>
            <person name="Li N."/>
            <person name="Roellig D.M."/>
            <person name="Sammons S."/>
            <person name="Knipe K."/>
            <person name="Rowe L."/>
            <person name="Feng Y."/>
            <person name="Xiao L."/>
        </authorList>
    </citation>
    <scope>NUCLEOTIDE SEQUENCE [LARGE SCALE GENOMIC DNA]</scope>
    <source>
        <strain evidence="4">30976</strain>
    </source>
</reference>
<dbReference type="VEuPathDB" id="CryptoDB:ChTU502y2012_384g0075"/>
<reference evidence="3" key="2">
    <citation type="submission" date="2015-08" db="EMBL/GenBank/DDBJ databases">
        <authorList>
            <person name="Babu N.S."/>
            <person name="Beckwith C.J."/>
            <person name="Beseler K.G."/>
            <person name="Brison A."/>
            <person name="Carone J.V."/>
            <person name="Caskin T.P."/>
            <person name="Diamond M."/>
            <person name="Durham M.E."/>
            <person name="Foxe J.M."/>
            <person name="Go M."/>
            <person name="Henderson B.A."/>
            <person name="Jones I.B."/>
            <person name="McGettigan J.A."/>
            <person name="Micheletti S.J."/>
            <person name="Nasrallah M.E."/>
            <person name="Ortiz D."/>
            <person name="Piller C.R."/>
            <person name="Privatt S.R."/>
            <person name="Schneider S.L."/>
            <person name="Sharp S."/>
            <person name="Smith T.C."/>
            <person name="Stanton J.D."/>
            <person name="Ullery H.E."/>
            <person name="Wilson R.J."/>
            <person name="Serrano M.G."/>
            <person name="Buck G."/>
            <person name="Lee V."/>
            <person name="Wang Y."/>
            <person name="Carvalho R."/>
            <person name="Voegtly L."/>
            <person name="Shi R."/>
            <person name="Duckworth R."/>
            <person name="Johnson A."/>
            <person name="Loviza R."/>
            <person name="Walstead R."/>
            <person name="Shah Z."/>
            <person name="Kiflezghi M."/>
            <person name="Wade K."/>
            <person name="Ball S.L."/>
            <person name="Bradley K.W."/>
            <person name="Asai D.J."/>
            <person name="Bowman C.A."/>
            <person name="Russell D.A."/>
            <person name="Pope W.H."/>
            <person name="Jacobs-Sera D."/>
            <person name="Hendrix R.W."/>
            <person name="Hatfull G.F."/>
        </authorList>
    </citation>
    <scope>NUCLEOTIDE SEQUENCE [LARGE SCALE GENOMIC DNA]</scope>
</reference>
<evidence type="ECO:0000313" key="5">
    <source>
        <dbReference type="Proteomes" id="UP001429100"/>
    </source>
</evidence>
<keyword evidence="5" id="KW-1185">Reference proteome</keyword>
<accession>A0A0S4TDL0</accession>
<evidence type="ECO:0000313" key="4">
    <source>
        <dbReference type="EMBL" id="PPS92994.1"/>
    </source>
</evidence>
<dbReference type="Proteomes" id="UP000199752">
    <property type="component" value="Chromosome 3"/>
</dbReference>
<feature type="signal peptide" evidence="2">
    <location>
        <begin position="1"/>
        <end position="21"/>
    </location>
</feature>
<protein>
    <submittedName>
        <fullName evidence="3">Uncharacterized protein</fullName>
    </submittedName>
</protein>
<evidence type="ECO:0000256" key="1">
    <source>
        <dbReference type="SAM" id="MobiDB-lite"/>
    </source>
</evidence>
<dbReference type="OrthoDB" id="342965at2759"/>